<dbReference type="RefSeq" id="WP_132034128.1">
    <property type="nucleotide sequence ID" value="NZ_SMAI01000013.1"/>
</dbReference>
<evidence type="ECO:0000259" key="1">
    <source>
        <dbReference type="Pfam" id="PF08241"/>
    </source>
</evidence>
<organism evidence="2 3">
    <name type="scientific">Aquabacter spiritensis</name>
    <dbReference type="NCBI Taxonomy" id="933073"/>
    <lineage>
        <taxon>Bacteria</taxon>
        <taxon>Pseudomonadati</taxon>
        <taxon>Pseudomonadota</taxon>
        <taxon>Alphaproteobacteria</taxon>
        <taxon>Hyphomicrobiales</taxon>
        <taxon>Xanthobacteraceae</taxon>
        <taxon>Aquabacter</taxon>
    </lineage>
</organism>
<dbReference type="AlphaFoldDB" id="A0A4R3LPQ5"/>
<reference evidence="2 3" key="1">
    <citation type="submission" date="2019-03" db="EMBL/GenBank/DDBJ databases">
        <title>Genomic Encyclopedia of Type Strains, Phase IV (KMG-IV): sequencing the most valuable type-strain genomes for metagenomic binning, comparative biology and taxonomic classification.</title>
        <authorList>
            <person name="Goeker M."/>
        </authorList>
    </citation>
    <scope>NUCLEOTIDE SEQUENCE [LARGE SCALE GENOMIC DNA]</scope>
    <source>
        <strain evidence="2 3">DSM 9035</strain>
    </source>
</reference>
<dbReference type="EMBL" id="SMAI01000013">
    <property type="protein sequence ID" value="TCT02474.1"/>
    <property type="molecule type" value="Genomic_DNA"/>
</dbReference>
<dbReference type="PANTHER" id="PTHR45445:SF2">
    <property type="entry name" value="METHYLTRANSFERASE TYPE 11 DOMAIN-CONTAINING PROTEIN"/>
    <property type="match status" value="1"/>
</dbReference>
<protein>
    <submittedName>
        <fullName evidence="2">Methyltransferase family protein</fullName>
    </submittedName>
</protein>
<keyword evidence="2" id="KW-0489">Methyltransferase</keyword>
<dbReference type="GO" id="GO:0008757">
    <property type="term" value="F:S-adenosylmethionine-dependent methyltransferase activity"/>
    <property type="evidence" value="ECO:0007669"/>
    <property type="project" value="InterPro"/>
</dbReference>
<dbReference type="InterPro" id="IPR013216">
    <property type="entry name" value="Methyltransf_11"/>
</dbReference>
<dbReference type="InterPro" id="IPR029063">
    <property type="entry name" value="SAM-dependent_MTases_sf"/>
</dbReference>
<dbReference type="SUPFAM" id="SSF53335">
    <property type="entry name" value="S-adenosyl-L-methionine-dependent methyltransferases"/>
    <property type="match status" value="1"/>
</dbReference>
<dbReference type="Pfam" id="PF08241">
    <property type="entry name" value="Methyltransf_11"/>
    <property type="match status" value="1"/>
</dbReference>
<dbReference type="Gene3D" id="3.40.50.150">
    <property type="entry name" value="Vaccinia Virus protein VP39"/>
    <property type="match status" value="1"/>
</dbReference>
<proteinExistence type="predicted"/>
<evidence type="ECO:0000313" key="3">
    <source>
        <dbReference type="Proteomes" id="UP000294664"/>
    </source>
</evidence>
<dbReference type="GO" id="GO:0032259">
    <property type="term" value="P:methylation"/>
    <property type="evidence" value="ECO:0007669"/>
    <property type="project" value="UniProtKB-KW"/>
</dbReference>
<accession>A0A4R3LPQ5</accession>
<keyword evidence="2" id="KW-0808">Transferase</keyword>
<dbReference type="CDD" id="cd02440">
    <property type="entry name" value="AdoMet_MTases"/>
    <property type="match status" value="1"/>
</dbReference>
<dbReference type="PANTHER" id="PTHR45445">
    <property type="match status" value="1"/>
</dbReference>
<feature type="domain" description="Methyltransferase type 11" evidence="1">
    <location>
        <begin position="155"/>
        <end position="272"/>
    </location>
</feature>
<gene>
    <name evidence="2" type="ORF">EDC64_113125</name>
</gene>
<keyword evidence="3" id="KW-1185">Reference proteome</keyword>
<dbReference type="OrthoDB" id="9808480at2"/>
<comment type="caution">
    <text evidence="2">The sequence shown here is derived from an EMBL/GenBank/DDBJ whole genome shotgun (WGS) entry which is preliminary data.</text>
</comment>
<name>A0A4R3LPQ5_9HYPH</name>
<sequence>MRRLHFETLRPICPACRLRGQEVRLDLCADAEDDAGVRAGVLLCRDGCGQAYPILGGTPILVPDLAGWLSANLHLVLQSGIESEAAEAAIGAVTGPDSAFNIVRQQQSSYGHGHFGDLSHGDIDGVGDSSPGLGSVLACLDAAVTRLKQSEGPTLDIGCAVGGSTFRLAASTSAPVLGIDVNWPLLKVGRTALDHGIVTYPLRQGGTRYERRSAPANFPGSERVDFWIADALAPPFASGTFGRAVGLNILDCVADPQRLIAELARILRIGGGYALATPFDWASHATPPAQWIEGPAEVTRHLAAQNLSGDAPVTLAWHLRLHAQATMTYWCILFTGRKA</sequence>
<evidence type="ECO:0000313" key="2">
    <source>
        <dbReference type="EMBL" id="TCT02474.1"/>
    </source>
</evidence>
<dbReference type="Proteomes" id="UP000294664">
    <property type="component" value="Unassembled WGS sequence"/>
</dbReference>